<feature type="transmembrane region" description="Helical" evidence="9">
    <location>
        <begin position="309"/>
        <end position="327"/>
    </location>
</feature>
<feature type="transmembrane region" description="Helical" evidence="9">
    <location>
        <begin position="206"/>
        <end position="231"/>
    </location>
</feature>
<feature type="domain" description="ABC transmembrane type-1" evidence="11">
    <location>
        <begin position="173"/>
        <end position="452"/>
    </location>
</feature>
<keyword evidence="8 9" id="KW-0472">Membrane</keyword>
<evidence type="ECO:0000259" key="10">
    <source>
        <dbReference type="PROSITE" id="PS50893"/>
    </source>
</evidence>
<evidence type="ECO:0000259" key="11">
    <source>
        <dbReference type="PROSITE" id="PS50929"/>
    </source>
</evidence>
<dbReference type="RefSeq" id="WP_110964458.1">
    <property type="nucleotide sequence ID" value="NZ_CP029693.1"/>
</dbReference>
<dbReference type="PROSITE" id="PS50893">
    <property type="entry name" value="ABC_TRANSPORTER_2"/>
    <property type="match status" value="1"/>
</dbReference>
<dbReference type="Gene3D" id="3.90.70.10">
    <property type="entry name" value="Cysteine proteinases"/>
    <property type="match status" value="1"/>
</dbReference>
<dbReference type="SUPFAM" id="SSF90123">
    <property type="entry name" value="ABC transporter transmembrane region"/>
    <property type="match status" value="1"/>
</dbReference>
<dbReference type="GO" id="GO:0005524">
    <property type="term" value="F:ATP binding"/>
    <property type="evidence" value="ECO:0007669"/>
    <property type="project" value="UniProtKB-KW"/>
</dbReference>
<dbReference type="InterPro" id="IPR005074">
    <property type="entry name" value="Peptidase_C39"/>
</dbReference>
<dbReference type="PANTHER" id="PTHR24221:SF606">
    <property type="entry name" value="COLICIN V SECRETION-PROCESSING ATP-BINDING PROTEIN"/>
    <property type="match status" value="1"/>
</dbReference>
<dbReference type="GO" id="GO:0034040">
    <property type="term" value="F:ATPase-coupled lipid transmembrane transporter activity"/>
    <property type="evidence" value="ECO:0007669"/>
    <property type="project" value="TreeGrafter"/>
</dbReference>
<evidence type="ECO:0000256" key="2">
    <source>
        <dbReference type="ARBA" id="ARBA00022448"/>
    </source>
</evidence>
<evidence type="ECO:0000256" key="8">
    <source>
        <dbReference type="ARBA" id="ARBA00023136"/>
    </source>
</evidence>
<proteinExistence type="predicted"/>
<keyword evidence="5" id="KW-0547">Nucleotide-binding</keyword>
<dbReference type="InterPro" id="IPR036640">
    <property type="entry name" value="ABC1_TM_sf"/>
</dbReference>
<dbReference type="InterPro" id="IPR033838">
    <property type="entry name" value="CvaB_peptidase"/>
</dbReference>
<evidence type="ECO:0000256" key="9">
    <source>
        <dbReference type="SAM" id="Phobius"/>
    </source>
</evidence>
<feature type="transmembrane region" description="Helical" evidence="9">
    <location>
        <begin position="391"/>
        <end position="413"/>
    </location>
</feature>
<dbReference type="Pfam" id="PF03412">
    <property type="entry name" value="Peptidase_C39"/>
    <property type="match status" value="1"/>
</dbReference>
<evidence type="ECO:0000256" key="7">
    <source>
        <dbReference type="ARBA" id="ARBA00022989"/>
    </source>
</evidence>
<dbReference type="PROSITE" id="PS50990">
    <property type="entry name" value="PEPTIDASE_C39"/>
    <property type="match status" value="1"/>
</dbReference>
<protein>
    <submittedName>
        <fullName evidence="13">ATP-binding cassette domain-containing protein</fullName>
    </submittedName>
</protein>
<dbReference type="Gene3D" id="3.40.50.300">
    <property type="entry name" value="P-loop containing nucleotide triphosphate hydrolases"/>
    <property type="match status" value="1"/>
</dbReference>
<dbReference type="FunFam" id="3.40.50.300:FF:000299">
    <property type="entry name" value="ABC transporter ATP-binding protein/permease"/>
    <property type="match status" value="1"/>
</dbReference>
<gene>
    <name evidence="13" type="ORF">DKY63_12955</name>
</gene>
<dbReference type="SUPFAM" id="SSF52540">
    <property type="entry name" value="P-loop containing nucleoside triphosphate hydrolases"/>
    <property type="match status" value="1"/>
</dbReference>
<keyword evidence="4 9" id="KW-0812">Transmembrane</keyword>
<dbReference type="GO" id="GO:0016887">
    <property type="term" value="F:ATP hydrolysis activity"/>
    <property type="evidence" value="ECO:0007669"/>
    <property type="project" value="InterPro"/>
</dbReference>
<dbReference type="SMART" id="SM00382">
    <property type="entry name" value="AAA"/>
    <property type="match status" value="1"/>
</dbReference>
<evidence type="ECO:0000256" key="4">
    <source>
        <dbReference type="ARBA" id="ARBA00022692"/>
    </source>
</evidence>
<evidence type="ECO:0000256" key="6">
    <source>
        <dbReference type="ARBA" id="ARBA00022840"/>
    </source>
</evidence>
<keyword evidence="6 13" id="KW-0067">ATP-binding</keyword>
<evidence type="ECO:0000313" key="14">
    <source>
        <dbReference type="Proteomes" id="UP000250299"/>
    </source>
</evidence>
<dbReference type="Proteomes" id="UP000250299">
    <property type="component" value="Chromosome"/>
</dbReference>
<dbReference type="EMBL" id="CP029693">
    <property type="protein sequence ID" value="AWY40751.1"/>
    <property type="molecule type" value="Genomic_DNA"/>
</dbReference>
<feature type="domain" description="ABC transporter" evidence="10">
    <location>
        <begin position="487"/>
        <end position="704"/>
    </location>
</feature>
<organism evidence="13 14">
    <name type="scientific">Pseudomonas putida</name>
    <name type="common">Arthrobacter siderocapsulatus</name>
    <dbReference type="NCBI Taxonomy" id="303"/>
    <lineage>
        <taxon>Bacteria</taxon>
        <taxon>Pseudomonadati</taxon>
        <taxon>Pseudomonadota</taxon>
        <taxon>Gammaproteobacteria</taxon>
        <taxon>Pseudomonadales</taxon>
        <taxon>Pseudomonadaceae</taxon>
        <taxon>Pseudomonas</taxon>
    </lineage>
</organism>
<feature type="domain" description="Peptidase C39" evidence="12">
    <location>
        <begin position="20"/>
        <end position="139"/>
    </location>
</feature>
<evidence type="ECO:0000313" key="13">
    <source>
        <dbReference type="EMBL" id="AWY40751.1"/>
    </source>
</evidence>
<evidence type="ECO:0000256" key="5">
    <source>
        <dbReference type="ARBA" id="ARBA00022741"/>
    </source>
</evidence>
<dbReference type="CDD" id="cd02419">
    <property type="entry name" value="Peptidase_C39C"/>
    <property type="match status" value="1"/>
</dbReference>
<dbReference type="OrthoDB" id="6828292at2"/>
<dbReference type="CDD" id="cd18567">
    <property type="entry name" value="ABC_6TM_CvaB_RaxB_like"/>
    <property type="match status" value="1"/>
</dbReference>
<feature type="transmembrane region" description="Helical" evidence="9">
    <location>
        <begin position="280"/>
        <end position="303"/>
    </location>
</feature>
<dbReference type="InterPro" id="IPR003439">
    <property type="entry name" value="ABC_transporter-like_ATP-bd"/>
</dbReference>
<dbReference type="Pfam" id="PF00664">
    <property type="entry name" value="ABC_membrane"/>
    <property type="match status" value="1"/>
</dbReference>
<evidence type="ECO:0000259" key="12">
    <source>
        <dbReference type="PROSITE" id="PS50990"/>
    </source>
</evidence>
<feature type="transmembrane region" description="Helical" evidence="9">
    <location>
        <begin position="165"/>
        <end position="186"/>
    </location>
</feature>
<accession>A0A2Z4RHW6</accession>
<reference evidence="13 14" key="1">
    <citation type="submission" date="2018-05" db="EMBL/GenBank/DDBJ databases">
        <title>Whole genome sequence of Pseudomonas putida JBC17.</title>
        <authorList>
            <person name="Lee Y.H."/>
            <person name="David K."/>
        </authorList>
    </citation>
    <scope>NUCLEOTIDE SEQUENCE [LARGE SCALE GENOMIC DNA]</scope>
    <source>
        <strain evidence="13 14">JBC17</strain>
    </source>
</reference>
<keyword evidence="7 9" id="KW-1133">Transmembrane helix</keyword>
<dbReference type="InterPro" id="IPR003593">
    <property type="entry name" value="AAA+_ATPase"/>
</dbReference>
<dbReference type="GO" id="GO:0005886">
    <property type="term" value="C:plasma membrane"/>
    <property type="evidence" value="ECO:0007669"/>
    <property type="project" value="UniProtKB-SubCell"/>
</dbReference>
<dbReference type="Pfam" id="PF00005">
    <property type="entry name" value="ABC_tran"/>
    <property type="match status" value="1"/>
</dbReference>
<dbReference type="PANTHER" id="PTHR24221">
    <property type="entry name" value="ATP-BINDING CASSETTE SUB-FAMILY B"/>
    <property type="match status" value="1"/>
</dbReference>
<evidence type="ECO:0000256" key="1">
    <source>
        <dbReference type="ARBA" id="ARBA00004651"/>
    </source>
</evidence>
<dbReference type="GO" id="GO:0006508">
    <property type="term" value="P:proteolysis"/>
    <property type="evidence" value="ECO:0007669"/>
    <property type="project" value="InterPro"/>
</dbReference>
<dbReference type="AlphaFoldDB" id="A0A2Z4RHW6"/>
<keyword evidence="3" id="KW-1003">Cell membrane</keyword>
<dbReference type="InterPro" id="IPR027417">
    <property type="entry name" value="P-loop_NTPase"/>
</dbReference>
<dbReference type="GO" id="GO:0008234">
    <property type="term" value="F:cysteine-type peptidase activity"/>
    <property type="evidence" value="ECO:0007669"/>
    <property type="project" value="InterPro"/>
</dbReference>
<keyword evidence="2" id="KW-0813">Transport</keyword>
<evidence type="ECO:0000256" key="3">
    <source>
        <dbReference type="ARBA" id="ARBA00022475"/>
    </source>
</evidence>
<dbReference type="Gene3D" id="1.20.1560.10">
    <property type="entry name" value="ABC transporter type 1, transmembrane domain"/>
    <property type="match status" value="1"/>
</dbReference>
<dbReference type="InterPro" id="IPR011527">
    <property type="entry name" value="ABC1_TM_dom"/>
</dbReference>
<dbReference type="PROSITE" id="PS00211">
    <property type="entry name" value="ABC_TRANSPORTER_1"/>
    <property type="match status" value="1"/>
</dbReference>
<dbReference type="InterPro" id="IPR039421">
    <property type="entry name" value="Type_1_exporter"/>
</dbReference>
<sequence length="704" mass="79245">MAYWDSISLTFGRKLPLLLQTETTECGLACLAMVLGFHGYRCDLVELRRRFNISLKGVTLKHITQAADQLKLGSRAVRLELTDLDKLKLPCVLHWNFNHFVVLKSVHKNHLILHDPAHGVRTVKTEDAGRSFTGIALELWPNTGFEKQDSKPRVKLLSMFGSITGLYRSLLQILLLALALEVFSLVSPLLLQWTVDNVLVSQDRNLLTTLIIGFGLLMLLQQAVSGIRAWVMMHMSTMLSVQWRANVFTHMLKLPIGYFEKRHLGDIISRFGAVDNIQHTLTAAFFSTILDGIMSIATLALMFTYSPTLALISLIAIALYALGRWIWYRPLRNATEEQIIHAAKQESHFLETVRGIRPLKLYQRQNERRSAWLGLLIEQINAGLRTQKLQLIYIQLNGLLFGLENIISVWLGATMVMNSQFTVGVLMAYTAYKSQFITRIASLIDHLFELQMLKLQGERLADIVTHPPEKNHPKIDSSMLSQREASIEITGLFYRYSEQEPYIINDLDLCITEGECISITGCSGSGKSTLLRLMLGILQPTSGQIRISGFDFDRMGLDCFRGMIGTVMQDDVLFAGSIAENISFFESHTDLSWIIECAQAAAIHSEIESMPMGYNTLIGDMGTVLSGGQKQRILLARALYKRPRLVFLDEATSHLDVLCERKVNSAIKALHMTRIIVAHRQETIESADRIITLEAGKIISDKSI</sequence>
<dbReference type="InterPro" id="IPR017871">
    <property type="entry name" value="ABC_transporter-like_CS"/>
</dbReference>
<name>A0A2Z4RHW6_PSEPU</name>
<dbReference type="PROSITE" id="PS50929">
    <property type="entry name" value="ABC_TM1F"/>
    <property type="match status" value="1"/>
</dbReference>
<dbReference type="GO" id="GO:0140359">
    <property type="term" value="F:ABC-type transporter activity"/>
    <property type="evidence" value="ECO:0007669"/>
    <property type="project" value="InterPro"/>
</dbReference>
<comment type="subcellular location">
    <subcellularLocation>
        <location evidence="1">Cell membrane</location>
        <topology evidence="1">Multi-pass membrane protein</topology>
    </subcellularLocation>
</comment>